<dbReference type="Pfam" id="PF22694">
    <property type="entry name" value="CtpB_N-like"/>
    <property type="match status" value="1"/>
</dbReference>
<evidence type="ECO:0000259" key="7">
    <source>
        <dbReference type="PROSITE" id="PS50106"/>
    </source>
</evidence>
<dbReference type="NCBIfam" id="TIGR00225">
    <property type="entry name" value="prc"/>
    <property type="match status" value="1"/>
</dbReference>
<evidence type="ECO:0000256" key="4">
    <source>
        <dbReference type="ARBA" id="ARBA00022825"/>
    </source>
</evidence>
<dbReference type="GO" id="GO:0006508">
    <property type="term" value="P:proteolysis"/>
    <property type="evidence" value="ECO:0007669"/>
    <property type="project" value="UniProtKB-KW"/>
</dbReference>
<dbReference type="InterPro" id="IPR004447">
    <property type="entry name" value="Peptidase_S41A"/>
</dbReference>
<dbReference type="AlphaFoldDB" id="A0A955L9B0"/>
<name>A0A955L9B0_9BACT</name>
<dbReference type="Gene3D" id="3.30.750.44">
    <property type="match status" value="1"/>
</dbReference>
<dbReference type="InterPro" id="IPR029045">
    <property type="entry name" value="ClpP/crotonase-like_dom_sf"/>
</dbReference>
<dbReference type="PROSITE" id="PS50106">
    <property type="entry name" value="PDZ"/>
    <property type="match status" value="1"/>
</dbReference>
<evidence type="ECO:0000256" key="3">
    <source>
        <dbReference type="ARBA" id="ARBA00022801"/>
    </source>
</evidence>
<dbReference type="CDD" id="cd06782">
    <property type="entry name" value="cpPDZ_CPP-like"/>
    <property type="match status" value="1"/>
</dbReference>
<evidence type="ECO:0000256" key="2">
    <source>
        <dbReference type="ARBA" id="ARBA00022670"/>
    </source>
</evidence>
<dbReference type="PANTHER" id="PTHR32060:SF30">
    <property type="entry name" value="CARBOXY-TERMINAL PROCESSING PROTEASE CTPA"/>
    <property type="match status" value="1"/>
</dbReference>
<proteinExistence type="inferred from homology"/>
<evidence type="ECO:0000256" key="6">
    <source>
        <dbReference type="SAM" id="Phobius"/>
    </source>
</evidence>
<dbReference type="PANTHER" id="PTHR32060">
    <property type="entry name" value="TAIL-SPECIFIC PROTEASE"/>
    <property type="match status" value="1"/>
</dbReference>
<dbReference type="EMBL" id="JAGQLH010000060">
    <property type="protein sequence ID" value="MCA9385950.1"/>
    <property type="molecule type" value="Genomic_DNA"/>
</dbReference>
<keyword evidence="3 5" id="KW-0378">Hydrolase</keyword>
<dbReference type="Gene3D" id="2.30.42.10">
    <property type="match status" value="1"/>
</dbReference>
<feature type="domain" description="PDZ" evidence="7">
    <location>
        <begin position="114"/>
        <end position="200"/>
    </location>
</feature>
<dbReference type="SMART" id="SM00245">
    <property type="entry name" value="TSPc"/>
    <property type="match status" value="1"/>
</dbReference>
<dbReference type="Proteomes" id="UP000754563">
    <property type="component" value="Unassembled WGS sequence"/>
</dbReference>
<dbReference type="GO" id="GO:0030288">
    <property type="term" value="C:outer membrane-bounded periplasmic space"/>
    <property type="evidence" value="ECO:0007669"/>
    <property type="project" value="TreeGrafter"/>
</dbReference>
<evidence type="ECO:0000256" key="5">
    <source>
        <dbReference type="RuleBase" id="RU004404"/>
    </source>
</evidence>
<dbReference type="Pfam" id="PF03572">
    <property type="entry name" value="Peptidase_S41"/>
    <property type="match status" value="1"/>
</dbReference>
<gene>
    <name evidence="8" type="ORF">KC717_04870</name>
</gene>
<reference evidence="8" key="2">
    <citation type="journal article" date="2021" name="Microbiome">
        <title>Successional dynamics and alternative stable states in a saline activated sludge microbial community over 9 years.</title>
        <authorList>
            <person name="Wang Y."/>
            <person name="Ye J."/>
            <person name="Ju F."/>
            <person name="Liu L."/>
            <person name="Boyd J.A."/>
            <person name="Deng Y."/>
            <person name="Parks D.H."/>
            <person name="Jiang X."/>
            <person name="Yin X."/>
            <person name="Woodcroft B.J."/>
            <person name="Tyson G.W."/>
            <person name="Hugenholtz P."/>
            <person name="Polz M.F."/>
            <person name="Zhang T."/>
        </authorList>
    </citation>
    <scope>NUCLEOTIDE SEQUENCE</scope>
    <source>
        <strain evidence="8">HKST-UBA11</strain>
    </source>
</reference>
<comment type="caution">
    <text evidence="8">The sequence shown here is derived from an EMBL/GenBank/DDBJ whole genome shotgun (WGS) entry which is preliminary data.</text>
</comment>
<evidence type="ECO:0000256" key="1">
    <source>
        <dbReference type="ARBA" id="ARBA00009179"/>
    </source>
</evidence>
<keyword evidence="6" id="KW-1133">Transmembrane helix</keyword>
<dbReference type="InterPro" id="IPR055210">
    <property type="entry name" value="CtpA/B_N"/>
</dbReference>
<dbReference type="SMART" id="SM00228">
    <property type="entry name" value="PDZ"/>
    <property type="match status" value="1"/>
</dbReference>
<dbReference type="SUPFAM" id="SSF52096">
    <property type="entry name" value="ClpP/crotonase"/>
    <property type="match status" value="1"/>
</dbReference>
<accession>A0A955L9B0</accession>
<organism evidence="8 9">
    <name type="scientific">Candidatus Dojkabacteria bacterium</name>
    <dbReference type="NCBI Taxonomy" id="2099670"/>
    <lineage>
        <taxon>Bacteria</taxon>
        <taxon>Candidatus Dojkabacteria</taxon>
    </lineage>
</organism>
<keyword evidence="4 5" id="KW-0720">Serine protease</keyword>
<comment type="similarity">
    <text evidence="1 5">Belongs to the peptidase S41A family.</text>
</comment>
<dbReference type="CDD" id="cd07560">
    <property type="entry name" value="Peptidase_S41_CPP"/>
    <property type="match status" value="1"/>
</dbReference>
<reference evidence="8" key="1">
    <citation type="submission" date="2020-04" db="EMBL/GenBank/DDBJ databases">
        <authorList>
            <person name="Zhang T."/>
        </authorList>
    </citation>
    <scope>NUCLEOTIDE SEQUENCE</scope>
    <source>
        <strain evidence="8">HKST-UBA11</strain>
    </source>
</reference>
<evidence type="ECO:0000313" key="8">
    <source>
        <dbReference type="EMBL" id="MCA9385950.1"/>
    </source>
</evidence>
<dbReference type="InterPro" id="IPR005151">
    <property type="entry name" value="Tail-specific_protease"/>
</dbReference>
<dbReference type="GO" id="GO:0007165">
    <property type="term" value="P:signal transduction"/>
    <property type="evidence" value="ECO:0007669"/>
    <property type="project" value="TreeGrafter"/>
</dbReference>
<dbReference type="GO" id="GO:0008236">
    <property type="term" value="F:serine-type peptidase activity"/>
    <property type="evidence" value="ECO:0007669"/>
    <property type="project" value="UniProtKB-KW"/>
</dbReference>
<dbReference type="InterPro" id="IPR036034">
    <property type="entry name" value="PDZ_sf"/>
</dbReference>
<dbReference type="InterPro" id="IPR041489">
    <property type="entry name" value="PDZ_6"/>
</dbReference>
<keyword evidence="6" id="KW-0472">Membrane</keyword>
<dbReference type="SUPFAM" id="SSF50156">
    <property type="entry name" value="PDZ domain-like"/>
    <property type="match status" value="1"/>
</dbReference>
<dbReference type="GO" id="GO:0004175">
    <property type="term" value="F:endopeptidase activity"/>
    <property type="evidence" value="ECO:0007669"/>
    <property type="project" value="TreeGrafter"/>
</dbReference>
<protein>
    <submittedName>
        <fullName evidence="8">S41 family peptidase</fullName>
    </submittedName>
</protein>
<dbReference type="Pfam" id="PF17820">
    <property type="entry name" value="PDZ_6"/>
    <property type="match status" value="1"/>
</dbReference>
<keyword evidence="2 5" id="KW-0645">Protease</keyword>
<dbReference type="Gene3D" id="3.90.226.10">
    <property type="entry name" value="2-enoyl-CoA Hydratase, Chain A, domain 1"/>
    <property type="match status" value="1"/>
</dbReference>
<keyword evidence="6" id="KW-0812">Transmembrane</keyword>
<feature type="transmembrane region" description="Helical" evidence="6">
    <location>
        <begin position="21"/>
        <end position="41"/>
    </location>
</feature>
<dbReference type="InterPro" id="IPR001478">
    <property type="entry name" value="PDZ"/>
</dbReference>
<sequence length="420" mass="46608">MDFNQKHSVEEVKKGNSYSNILLVAIIICIIFSGGFIFGSISAKIQVKKQFDTTIQGPNLSEVGIFPIYQQVWNTIQNEYLFQELDYNDLVYGSIQGLVSSLGDNYSAFLTPTQNEAHQNSNASKYQGIGVILRYDEVSGYTFVETPLPGYPATNAGIRAGDFIVEVDGKDMQDLRSAEVAQHILGEANTDVTIKFFRKDENDFFDRTITRAFIDLDNIEYAFLDNGIVHIEIHQFTESSVAEFKQSWNEIVDEIVTNSPRGIILDLRNNPGGYVSAATYVIEEFLSQGTIVLREETRDGEALEVTTLRNGRLGGTPLIVLVNGGSASASEIVAGALQDHQRADLVGTQTVGKGVEQKIIELPDGSALHLVFKRWLTPNGHFVTNEDPLQPDFQVEVTEEDIINEQDPQLEKALELLSSM</sequence>
<evidence type="ECO:0000313" key="9">
    <source>
        <dbReference type="Proteomes" id="UP000754563"/>
    </source>
</evidence>